<geneLocation type="plasmid" evidence="8 9">
    <name>unnamed1</name>
</geneLocation>
<dbReference type="GO" id="GO:0032259">
    <property type="term" value="P:methylation"/>
    <property type="evidence" value="ECO:0007669"/>
    <property type="project" value="UniProtKB-KW"/>
</dbReference>
<gene>
    <name evidence="8" type="ORF">F7D13_16705</name>
</gene>
<evidence type="ECO:0000256" key="4">
    <source>
        <dbReference type="ARBA" id="ARBA00022691"/>
    </source>
</evidence>
<protein>
    <recommendedName>
        <fullName evidence="1">site-specific DNA-methyltransferase (adenine-specific)</fullName>
        <ecNumber evidence="1">2.1.1.72</ecNumber>
    </recommendedName>
</protein>
<evidence type="ECO:0000256" key="1">
    <source>
        <dbReference type="ARBA" id="ARBA00011900"/>
    </source>
</evidence>
<evidence type="ECO:0000313" key="9">
    <source>
        <dbReference type="Proteomes" id="UP000424673"/>
    </source>
</evidence>
<evidence type="ECO:0000256" key="2">
    <source>
        <dbReference type="ARBA" id="ARBA00022603"/>
    </source>
</evidence>
<proteinExistence type="predicted"/>
<dbReference type="Gene3D" id="3.40.50.150">
    <property type="entry name" value="Vaccinia Virus protein VP39"/>
    <property type="match status" value="1"/>
</dbReference>
<keyword evidence="4" id="KW-0949">S-adenosyl-L-methionine</keyword>
<dbReference type="InterPro" id="IPR029063">
    <property type="entry name" value="SAM-dependent_MTases_sf"/>
</dbReference>
<dbReference type="Pfam" id="PF07669">
    <property type="entry name" value="Eco57I"/>
    <property type="match status" value="1"/>
</dbReference>
<dbReference type="InterPro" id="IPR011639">
    <property type="entry name" value="MethylTrfase_TaqI-like_dom"/>
</dbReference>
<dbReference type="InterPro" id="IPR002052">
    <property type="entry name" value="DNA_methylase_N6_adenine_CS"/>
</dbReference>
<keyword evidence="3" id="KW-0808">Transferase</keyword>
<sequence length="1271" mass="143333">MTELFSSFISKAFLRSVWALEFEAFKGSEEEAALDDRLRRWSERKDLRETSAEAAFIHEFFHDTWGHTQTGQAGAEGGSFTLWPKFPIAGAGERGGVGTADLAIGFFQKDEQNPIPQIVCEFKDIRSDLDAPQKRKGNNRSPVRQCLDYLSYARRGLFPTDPILPTWGIVTDMNEFRLYWFDKGHHQSVRFTIRAEELFKGGSLISAGEASRFDRFLFRKILHRDTLISPTGRSLLVSLIGQQRFNDRQLENTFYAEYRKFRERLYLTLLQHNGEGTPRFPGTRGRLVRLAQKILDRCIFIFFCEDMGQALAFPPKLLQEFLIDRSNDPYFDADGTTIWQDMLRLFKAMNEGRAFGGKALNQFNGGLFAQDDALEKLHVPNSVFCQHMQGANEGSLCSFRETLLYLCASYNYATDLGRADGARSFDRDPSKSLGLYTLGRIFEQSITELEILEAEADNRPSINKESKRKRDGVYYTPEWVVERIVDETLGPRLAEIKKECGWPAKGDPSLEVIDAYSARLKSLTVIDPACGSGAFLITVLRYLVEAWHEVQGLRRQITKGRAEKDSDDELIADILKSNIYGVDINPASVEIARLALWLHTARGDKPLSSLDENIREGNSLIGSEFYKGQIDLALYDDVQKERVNAFDWETAFPEVFARGGFDAVVGNPPYVKLQNFRTVHADMALYLRDGRAGVGTKPYASTQTGNFDLYLPFIEKGIRLLNDKGRLGYIAPSLWTANEYGEGLRSLISKGRNLDRWIDFKAFQIFEESITYTALQFFTKMANESIRVADAPAGDIPPEPWADGGLALPYGREVFGGRWLLLTGQERALMDRLYEHCKRLDDPTISSDIFQGVKTGADQVYKLKKIAGGRYLCMPDESAPYEVALEDALLFPILSGPESKRYNKPDTQTYLLFPYERSDGVAKLIPSTRMQSTFPRCWKYLESWKELLIQRDNGELNDDAWYRFSRSQSLNRVGAPKLVAAGTVPSLRFSYDEDGGFFLTGGRVDGVVPVGGMDPWFLLGILNAPVADFVFRRIGRVKAGGFFEANKQFIAPLPIPPASDEERAIVATKAKALQRDHTARRDTLEKISRRLSAARTRNKPETWLFPELKSKRDLIADAPVRLDAGKKREWAEQRYNLDLTTRHDAISARLIPGSSLSASFKDGELSILIDGVPVIDRIFVDNAEGEFVLAQWKLLAATFAITEKTDSKKLANALRKLVVADNPALVQQIITLEGELSELETKIEREEAEINALLNGLYGLTEAEARLIENG</sequence>
<dbReference type="EMBL" id="CP044329">
    <property type="protein sequence ID" value="QGM95753.1"/>
    <property type="molecule type" value="Genomic_DNA"/>
</dbReference>
<evidence type="ECO:0000256" key="5">
    <source>
        <dbReference type="ARBA" id="ARBA00047942"/>
    </source>
</evidence>
<keyword evidence="2 8" id="KW-0489">Methyltransferase</keyword>
<evidence type="ECO:0000256" key="3">
    <source>
        <dbReference type="ARBA" id="ARBA00022679"/>
    </source>
</evidence>
<feature type="coiled-coil region" evidence="6">
    <location>
        <begin position="1229"/>
        <end position="1256"/>
    </location>
</feature>
<organism evidence="8 9">
    <name type="scientific">Methylocystis rosea</name>
    <dbReference type="NCBI Taxonomy" id="173366"/>
    <lineage>
        <taxon>Bacteria</taxon>
        <taxon>Pseudomonadati</taxon>
        <taxon>Pseudomonadota</taxon>
        <taxon>Alphaproteobacteria</taxon>
        <taxon>Hyphomicrobiales</taxon>
        <taxon>Methylocystaceae</taxon>
        <taxon>Methylocystis</taxon>
    </lineage>
</organism>
<dbReference type="SUPFAM" id="SSF53335">
    <property type="entry name" value="S-adenosyl-L-methionine-dependent methyltransferases"/>
    <property type="match status" value="1"/>
</dbReference>
<evidence type="ECO:0000259" key="7">
    <source>
        <dbReference type="Pfam" id="PF07669"/>
    </source>
</evidence>
<evidence type="ECO:0000256" key="6">
    <source>
        <dbReference type="SAM" id="Coils"/>
    </source>
</evidence>
<dbReference type="EC" id="2.1.1.72" evidence="1"/>
<dbReference type="PRINTS" id="PR00507">
    <property type="entry name" value="N12N6MTFRASE"/>
</dbReference>
<dbReference type="PANTHER" id="PTHR33841:SF1">
    <property type="entry name" value="DNA METHYLTRANSFERASE A"/>
    <property type="match status" value="1"/>
</dbReference>
<reference evidence="8 9" key="1">
    <citation type="journal article" date="2021" name="AMB Express">
        <title>Isolation and characterisation of Methylocystis spp. for poly-3-hydroxybutyrate production using waste methane feedstocks.</title>
        <authorList>
            <person name="Rumah B.L."/>
            <person name="Stead C.E."/>
            <person name="Claxton Stevens B.H."/>
            <person name="Minton N.P."/>
            <person name="Grosse-Honebrink A."/>
            <person name="Zhang Y."/>
        </authorList>
    </citation>
    <scope>NUCLEOTIDE SEQUENCE [LARGE SCALE GENOMIC DNA]</scope>
    <source>
        <strain evidence="8 9">BRCS1</strain>
    </source>
</reference>
<dbReference type="GO" id="GO:0008168">
    <property type="term" value="F:methyltransferase activity"/>
    <property type="evidence" value="ECO:0007669"/>
    <property type="project" value="UniProtKB-KW"/>
</dbReference>
<dbReference type="Proteomes" id="UP000424673">
    <property type="component" value="Plasmid unnamed1"/>
</dbReference>
<keyword evidence="9" id="KW-1185">Reference proteome</keyword>
<dbReference type="PROSITE" id="PS00092">
    <property type="entry name" value="N6_MTASE"/>
    <property type="match status" value="1"/>
</dbReference>
<dbReference type="RefSeq" id="WP_154453918.1">
    <property type="nucleotide sequence ID" value="NZ_CP044329.1"/>
</dbReference>
<name>A0ABX6ELQ0_9HYPH</name>
<dbReference type="InterPro" id="IPR050953">
    <property type="entry name" value="N4_N6_ade-DNA_methylase"/>
</dbReference>
<keyword evidence="8" id="KW-0614">Plasmid</keyword>
<dbReference type="PANTHER" id="PTHR33841">
    <property type="entry name" value="DNA METHYLTRANSFERASE YEEA-RELATED"/>
    <property type="match status" value="1"/>
</dbReference>
<comment type="catalytic activity">
    <reaction evidence="5">
        <text>a 2'-deoxyadenosine in DNA + S-adenosyl-L-methionine = an N(6)-methyl-2'-deoxyadenosine in DNA + S-adenosyl-L-homocysteine + H(+)</text>
        <dbReference type="Rhea" id="RHEA:15197"/>
        <dbReference type="Rhea" id="RHEA-COMP:12418"/>
        <dbReference type="Rhea" id="RHEA-COMP:12419"/>
        <dbReference type="ChEBI" id="CHEBI:15378"/>
        <dbReference type="ChEBI" id="CHEBI:57856"/>
        <dbReference type="ChEBI" id="CHEBI:59789"/>
        <dbReference type="ChEBI" id="CHEBI:90615"/>
        <dbReference type="ChEBI" id="CHEBI:90616"/>
        <dbReference type="EC" id="2.1.1.72"/>
    </reaction>
</comment>
<accession>A0ABX6ELQ0</accession>
<keyword evidence="6" id="KW-0175">Coiled coil</keyword>
<feature type="domain" description="Type II methyltransferase M.TaqI-like" evidence="7">
    <location>
        <begin position="578"/>
        <end position="766"/>
    </location>
</feature>
<evidence type="ECO:0000313" key="8">
    <source>
        <dbReference type="EMBL" id="QGM95753.1"/>
    </source>
</evidence>